<sequence length="190" mass="20744">MEPFFIEFDGNYLHGDIISDDISLPPELLCLHGDTAEGRSGFLLLRQLLLKKHAISSCAFDFSGFGGSTNMPAHSGLHWQTQVTQATDIIDACFDSQPLSIVASDCSAQAALHLATTFPVRQVVLLNPPPNWEGIGNFSWQSVAMPVAGAKTLSYLNSEPALLLKIAKLIKDTLLGDGHLIRHSYKEYSF</sequence>
<comment type="caution">
    <text evidence="1">The sequence shown here is derived from an EMBL/GenBank/DDBJ whole genome shotgun (WGS) entry which is preliminary data.</text>
</comment>
<evidence type="ECO:0000313" key="2">
    <source>
        <dbReference type="Proteomes" id="UP001308005"/>
    </source>
</evidence>
<keyword evidence="2" id="KW-1185">Reference proteome</keyword>
<accession>A0ABU6D3H7</accession>
<dbReference type="Gene3D" id="3.40.50.1820">
    <property type="entry name" value="alpha/beta hydrolase"/>
    <property type="match status" value="1"/>
</dbReference>
<dbReference type="GO" id="GO:0016787">
    <property type="term" value="F:hydrolase activity"/>
    <property type="evidence" value="ECO:0007669"/>
    <property type="project" value="UniProtKB-KW"/>
</dbReference>
<dbReference type="SUPFAM" id="SSF53474">
    <property type="entry name" value="alpha/beta-Hydrolases"/>
    <property type="match status" value="1"/>
</dbReference>
<dbReference type="Proteomes" id="UP001308005">
    <property type="component" value="Unassembled WGS sequence"/>
</dbReference>
<dbReference type="RefSeq" id="WP_324698579.1">
    <property type="nucleotide sequence ID" value="NZ_JAYMYJ010000161.1"/>
</dbReference>
<dbReference type="EMBL" id="JAYMYJ010000161">
    <property type="protein sequence ID" value="MEB4593570.1"/>
    <property type="molecule type" value="Genomic_DNA"/>
</dbReference>
<evidence type="ECO:0000313" key="1">
    <source>
        <dbReference type="EMBL" id="MEB4593570.1"/>
    </source>
</evidence>
<proteinExistence type="predicted"/>
<dbReference type="InterPro" id="IPR029058">
    <property type="entry name" value="AB_hydrolase_fold"/>
</dbReference>
<name>A0ABU6D3H7_9GAMM</name>
<reference evidence="2" key="1">
    <citation type="submission" date="2023-07" db="EMBL/GenBank/DDBJ databases">
        <title>The carbon used by Thiothrix.</title>
        <authorList>
            <person name="Chen L."/>
        </authorList>
    </citation>
    <scope>NUCLEOTIDE SEQUENCE [LARGE SCALE GENOMIC DNA]</scope>
</reference>
<keyword evidence="1" id="KW-0378">Hydrolase</keyword>
<organism evidence="1 2">
    <name type="scientific">Candidatus Thiothrix phosphatis</name>
    <dbReference type="NCBI Taxonomy" id="3112415"/>
    <lineage>
        <taxon>Bacteria</taxon>
        <taxon>Pseudomonadati</taxon>
        <taxon>Pseudomonadota</taxon>
        <taxon>Gammaproteobacteria</taxon>
        <taxon>Thiotrichales</taxon>
        <taxon>Thiotrichaceae</taxon>
        <taxon>Thiothrix</taxon>
    </lineage>
</organism>
<protein>
    <submittedName>
        <fullName evidence="1">Alpha/beta hydrolase</fullName>
    </submittedName>
</protein>
<gene>
    <name evidence="1" type="ORF">VSS37_21510</name>
</gene>